<dbReference type="Gene3D" id="2.30.130.110">
    <property type="match status" value="1"/>
</dbReference>
<evidence type="ECO:0000256" key="2">
    <source>
        <dbReference type="SAM" id="MobiDB-lite"/>
    </source>
</evidence>
<name>A0AAV3T7M8_9EURY</name>
<evidence type="ECO:0000256" key="1">
    <source>
        <dbReference type="ARBA" id="ARBA00023239"/>
    </source>
</evidence>
<sequence>MKGTVLGDAGLHMAARDNVVTAIDDLEAGTKIPRDGETVELAEAVPFGHKIALVAMEPGDAVVKYGETIGEAVEPIAPGEWVHTHNCESRRGRGDRAASDGEVA</sequence>
<dbReference type="GO" id="GO:0016829">
    <property type="term" value="F:lyase activity"/>
    <property type="evidence" value="ECO:0007669"/>
    <property type="project" value="UniProtKB-KW"/>
</dbReference>
<accession>A0AAV3T7M8</accession>
<dbReference type="SMART" id="SM00858">
    <property type="entry name" value="SAF"/>
    <property type="match status" value="1"/>
</dbReference>
<comment type="caution">
    <text evidence="4">The sequence shown here is derived from an EMBL/GenBank/DDBJ whole genome shotgun (WGS) entry which is preliminary data.</text>
</comment>
<proteinExistence type="predicted"/>
<evidence type="ECO:0000313" key="4">
    <source>
        <dbReference type="EMBL" id="GAA0669138.1"/>
    </source>
</evidence>
<organism evidence="4 5">
    <name type="scientific">Natronoarchaeum mannanilyticum</name>
    <dbReference type="NCBI Taxonomy" id="926360"/>
    <lineage>
        <taxon>Archaea</taxon>
        <taxon>Methanobacteriati</taxon>
        <taxon>Methanobacteriota</taxon>
        <taxon>Stenosarchaea group</taxon>
        <taxon>Halobacteria</taxon>
        <taxon>Halobacteriales</taxon>
        <taxon>Natronoarchaeaceae</taxon>
    </lineage>
</organism>
<dbReference type="InterPro" id="IPR052172">
    <property type="entry name" value="UxaA_altronate/galactarate_dh"/>
</dbReference>
<dbReference type="EMBL" id="BAAADV010000001">
    <property type="protein sequence ID" value="GAA0669138.1"/>
    <property type="molecule type" value="Genomic_DNA"/>
</dbReference>
<dbReference type="Proteomes" id="UP001500420">
    <property type="component" value="Unassembled WGS sequence"/>
</dbReference>
<protein>
    <submittedName>
        <fullName evidence="4">UxaA family hydrolase</fullName>
    </submittedName>
</protein>
<dbReference type="CDD" id="cd11613">
    <property type="entry name" value="SAF_AH_GD"/>
    <property type="match status" value="1"/>
</dbReference>
<reference evidence="4 5" key="1">
    <citation type="journal article" date="2019" name="Int. J. Syst. Evol. Microbiol.">
        <title>The Global Catalogue of Microorganisms (GCM) 10K type strain sequencing project: providing services to taxonomists for standard genome sequencing and annotation.</title>
        <authorList>
            <consortium name="The Broad Institute Genomics Platform"/>
            <consortium name="The Broad Institute Genome Sequencing Center for Infectious Disease"/>
            <person name="Wu L."/>
            <person name="Ma J."/>
        </authorList>
    </citation>
    <scope>NUCLEOTIDE SEQUENCE [LARGE SCALE GENOMIC DNA]</scope>
    <source>
        <strain evidence="4 5">JCM 16328</strain>
    </source>
</reference>
<evidence type="ECO:0000313" key="5">
    <source>
        <dbReference type="Proteomes" id="UP001500420"/>
    </source>
</evidence>
<dbReference type="AlphaFoldDB" id="A0AAV3T7M8"/>
<dbReference type="RefSeq" id="WP_343773200.1">
    <property type="nucleotide sequence ID" value="NZ_BAAADV010000001.1"/>
</dbReference>
<dbReference type="PANTHER" id="PTHR30536">
    <property type="entry name" value="ALTRONATE/GALACTARATE DEHYDRATASE"/>
    <property type="match status" value="1"/>
</dbReference>
<keyword evidence="1" id="KW-0456">Lyase</keyword>
<feature type="region of interest" description="Disordered" evidence="2">
    <location>
        <begin position="84"/>
        <end position="104"/>
    </location>
</feature>
<evidence type="ECO:0000259" key="3">
    <source>
        <dbReference type="SMART" id="SM00858"/>
    </source>
</evidence>
<keyword evidence="5" id="KW-1185">Reference proteome</keyword>
<dbReference type="GO" id="GO:0019698">
    <property type="term" value="P:D-galacturonate catabolic process"/>
    <property type="evidence" value="ECO:0007669"/>
    <property type="project" value="TreeGrafter"/>
</dbReference>
<keyword evidence="4" id="KW-0378">Hydrolase</keyword>
<dbReference type="Pfam" id="PF08666">
    <property type="entry name" value="SAF"/>
    <property type="match status" value="1"/>
</dbReference>
<feature type="domain" description="SAF" evidence="3">
    <location>
        <begin position="17"/>
        <end position="88"/>
    </location>
</feature>
<dbReference type="InterPro" id="IPR044144">
    <property type="entry name" value="SAF_UxaA/GarD"/>
</dbReference>
<dbReference type="GO" id="GO:0016787">
    <property type="term" value="F:hydrolase activity"/>
    <property type="evidence" value="ECO:0007669"/>
    <property type="project" value="UniProtKB-KW"/>
</dbReference>
<dbReference type="PANTHER" id="PTHR30536:SF5">
    <property type="entry name" value="ALTRONATE DEHYDRATASE"/>
    <property type="match status" value="1"/>
</dbReference>
<dbReference type="InterPro" id="IPR013974">
    <property type="entry name" value="SAF"/>
</dbReference>
<gene>
    <name evidence="4" type="ORF">GCM10009020_13820</name>
</gene>